<sequence>MIETAGSEVQLSGVTRAYPEGDGVRRVLDGVSATLAPGSITALVGPSGCGKSTLLNLIAGIDPPDGGSISIGGTDLTGLDETARTRFRRRHIGLVFQFFNLLPTLTVEENVLLPQQLDGRDDAGTAQRARALLADLGLGGREGEWPEHLSGGEQQRVAIARALAGRPRLLLADEPTGNLDGETAEAVADSLVALAERDGVTVLLVTHSDELARRAHRRLTLRAGGLTEA</sequence>
<dbReference type="PROSITE" id="PS50893">
    <property type="entry name" value="ABC_TRANSPORTER_2"/>
    <property type="match status" value="1"/>
</dbReference>
<protein>
    <submittedName>
        <fullName evidence="6">Putative ABC transport system ATP-binding protein</fullName>
    </submittedName>
</protein>
<dbReference type="InterPro" id="IPR027417">
    <property type="entry name" value="P-loop_NTPase"/>
</dbReference>
<dbReference type="InterPro" id="IPR003593">
    <property type="entry name" value="AAA+_ATPase"/>
</dbReference>
<keyword evidence="2" id="KW-0547">Nucleotide-binding</keyword>
<keyword evidence="1" id="KW-0813">Transport</keyword>
<feature type="domain" description="ABC transporter" evidence="5">
    <location>
        <begin position="9"/>
        <end position="229"/>
    </location>
</feature>
<gene>
    <name evidence="6" type="ORF">SAMN05660831_02637</name>
</gene>
<organism evidence="6 7">
    <name type="scientific">Thiohalospira halophila DSM 15071</name>
    <dbReference type="NCBI Taxonomy" id="1123397"/>
    <lineage>
        <taxon>Bacteria</taxon>
        <taxon>Pseudomonadati</taxon>
        <taxon>Pseudomonadota</taxon>
        <taxon>Gammaproteobacteria</taxon>
        <taxon>Thiohalospirales</taxon>
        <taxon>Thiohalospiraceae</taxon>
        <taxon>Thiohalospira</taxon>
    </lineage>
</organism>
<evidence type="ECO:0000256" key="3">
    <source>
        <dbReference type="ARBA" id="ARBA00022840"/>
    </source>
</evidence>
<comment type="similarity">
    <text evidence="4">Belongs to the ABC transporter superfamily. Macrolide exporter (TC 3.A.1.122) family.</text>
</comment>
<evidence type="ECO:0000256" key="4">
    <source>
        <dbReference type="ARBA" id="ARBA00038388"/>
    </source>
</evidence>
<dbReference type="InterPro" id="IPR003439">
    <property type="entry name" value="ABC_transporter-like_ATP-bd"/>
</dbReference>
<dbReference type="GO" id="GO:0005886">
    <property type="term" value="C:plasma membrane"/>
    <property type="evidence" value="ECO:0007669"/>
    <property type="project" value="TreeGrafter"/>
</dbReference>
<evidence type="ECO:0000256" key="1">
    <source>
        <dbReference type="ARBA" id="ARBA00022448"/>
    </source>
</evidence>
<dbReference type="GO" id="GO:0022857">
    <property type="term" value="F:transmembrane transporter activity"/>
    <property type="evidence" value="ECO:0007669"/>
    <property type="project" value="TreeGrafter"/>
</dbReference>
<evidence type="ECO:0000313" key="7">
    <source>
        <dbReference type="Proteomes" id="UP000198611"/>
    </source>
</evidence>
<dbReference type="CDD" id="cd03255">
    <property type="entry name" value="ABC_MJ0796_LolCDE_FtsE"/>
    <property type="match status" value="1"/>
</dbReference>
<proteinExistence type="inferred from homology"/>
<name>A0A1I1WFV4_9GAMM</name>
<dbReference type="PROSITE" id="PS00211">
    <property type="entry name" value="ABC_TRANSPORTER_1"/>
    <property type="match status" value="1"/>
</dbReference>
<dbReference type="OrthoDB" id="66958at2"/>
<keyword evidence="3 6" id="KW-0067">ATP-binding</keyword>
<evidence type="ECO:0000313" key="6">
    <source>
        <dbReference type="EMBL" id="SFD93869.1"/>
    </source>
</evidence>
<dbReference type="Pfam" id="PF00005">
    <property type="entry name" value="ABC_tran"/>
    <property type="match status" value="1"/>
</dbReference>
<dbReference type="GO" id="GO:0016887">
    <property type="term" value="F:ATP hydrolysis activity"/>
    <property type="evidence" value="ECO:0007669"/>
    <property type="project" value="InterPro"/>
</dbReference>
<dbReference type="EMBL" id="FOMJ01000014">
    <property type="protein sequence ID" value="SFD93869.1"/>
    <property type="molecule type" value="Genomic_DNA"/>
</dbReference>
<reference evidence="6 7" key="1">
    <citation type="submission" date="2016-10" db="EMBL/GenBank/DDBJ databases">
        <authorList>
            <person name="de Groot N.N."/>
        </authorList>
    </citation>
    <scope>NUCLEOTIDE SEQUENCE [LARGE SCALE GENOMIC DNA]</scope>
    <source>
        <strain evidence="6 7">HL3</strain>
    </source>
</reference>
<dbReference type="PANTHER" id="PTHR24220:SF685">
    <property type="entry name" value="ABC TRANSPORTER RELATED"/>
    <property type="match status" value="1"/>
</dbReference>
<dbReference type="InterPro" id="IPR017911">
    <property type="entry name" value="MacB-like_ATP-bd"/>
</dbReference>
<dbReference type="PANTHER" id="PTHR24220">
    <property type="entry name" value="IMPORT ATP-BINDING PROTEIN"/>
    <property type="match status" value="1"/>
</dbReference>
<accession>A0A1I1WFV4</accession>
<dbReference type="FunFam" id="3.40.50.300:FF:000032">
    <property type="entry name" value="Export ABC transporter ATP-binding protein"/>
    <property type="match status" value="1"/>
</dbReference>
<dbReference type="Gene3D" id="3.40.50.300">
    <property type="entry name" value="P-loop containing nucleotide triphosphate hydrolases"/>
    <property type="match status" value="1"/>
</dbReference>
<dbReference type="Proteomes" id="UP000198611">
    <property type="component" value="Unassembled WGS sequence"/>
</dbReference>
<evidence type="ECO:0000259" key="5">
    <source>
        <dbReference type="PROSITE" id="PS50893"/>
    </source>
</evidence>
<dbReference type="GO" id="GO:1902495">
    <property type="term" value="C:transmembrane transporter complex"/>
    <property type="evidence" value="ECO:0007669"/>
    <property type="project" value="UniProtKB-ARBA"/>
</dbReference>
<dbReference type="STRING" id="1123397.SAMN05660831_02637"/>
<dbReference type="RefSeq" id="WP_093429242.1">
    <property type="nucleotide sequence ID" value="NZ_FOMJ01000014.1"/>
</dbReference>
<dbReference type="InterPro" id="IPR015854">
    <property type="entry name" value="ABC_transpr_LolD-like"/>
</dbReference>
<dbReference type="SMART" id="SM00382">
    <property type="entry name" value="AAA"/>
    <property type="match status" value="1"/>
</dbReference>
<dbReference type="AlphaFoldDB" id="A0A1I1WFV4"/>
<evidence type="ECO:0000256" key="2">
    <source>
        <dbReference type="ARBA" id="ARBA00022741"/>
    </source>
</evidence>
<dbReference type="SUPFAM" id="SSF52540">
    <property type="entry name" value="P-loop containing nucleoside triphosphate hydrolases"/>
    <property type="match status" value="1"/>
</dbReference>
<dbReference type="GO" id="GO:0005524">
    <property type="term" value="F:ATP binding"/>
    <property type="evidence" value="ECO:0007669"/>
    <property type="project" value="UniProtKB-KW"/>
</dbReference>
<dbReference type="InterPro" id="IPR017871">
    <property type="entry name" value="ABC_transporter-like_CS"/>
</dbReference>
<keyword evidence="7" id="KW-1185">Reference proteome</keyword>